<keyword evidence="7 9" id="KW-0368">Histidine biosynthesis</keyword>
<dbReference type="InterPro" id="IPR011060">
    <property type="entry name" value="RibuloseP-bd_barrel"/>
</dbReference>
<comment type="subcellular location">
    <subcellularLocation>
        <location evidence="2 9 11">Cytoplasm</location>
    </subcellularLocation>
</comment>
<dbReference type="Proteomes" id="UP000231632">
    <property type="component" value="Unassembled WGS sequence"/>
</dbReference>
<keyword evidence="8 9" id="KW-0413">Isomerase</keyword>
<dbReference type="OrthoDB" id="9807749at2"/>
<dbReference type="EMBL" id="BDFD01000020">
    <property type="protein sequence ID" value="GAV21080.1"/>
    <property type="molecule type" value="Genomic_DNA"/>
</dbReference>
<dbReference type="SUPFAM" id="SSF51366">
    <property type="entry name" value="Ribulose-phoshate binding barrel"/>
    <property type="match status" value="1"/>
</dbReference>
<dbReference type="Pfam" id="PF00977">
    <property type="entry name" value="His_biosynth"/>
    <property type="match status" value="1"/>
</dbReference>
<reference evidence="12 13" key="1">
    <citation type="journal article" date="2017" name="Arch. Microbiol.">
        <title>Mariprofundus micogutta sp. nov., a novel iron-oxidizing zetaproteobacterium isolated from a deep-sea hydrothermal field at the Bayonnaise knoll of the Izu-Ogasawara arc, and a description of Mariprofundales ord. nov. and Zetaproteobacteria classis nov.</title>
        <authorList>
            <person name="Makita H."/>
            <person name="Tanaka E."/>
            <person name="Mitsunobu S."/>
            <person name="Miyazaki M."/>
            <person name="Nunoura T."/>
            <person name="Uematsu K."/>
            <person name="Takaki Y."/>
            <person name="Nishi S."/>
            <person name="Shimamura S."/>
            <person name="Takai K."/>
        </authorList>
    </citation>
    <scope>NUCLEOTIDE SEQUENCE [LARGE SCALE GENOMIC DNA]</scope>
    <source>
        <strain evidence="12 13">ET2</strain>
    </source>
</reference>
<dbReference type="GO" id="GO:0000162">
    <property type="term" value="P:L-tryptophan biosynthetic process"/>
    <property type="evidence" value="ECO:0007669"/>
    <property type="project" value="TreeGrafter"/>
</dbReference>
<evidence type="ECO:0000256" key="5">
    <source>
        <dbReference type="ARBA" id="ARBA00022490"/>
    </source>
</evidence>
<evidence type="ECO:0000256" key="3">
    <source>
        <dbReference type="ARBA" id="ARBA00005133"/>
    </source>
</evidence>
<evidence type="ECO:0000256" key="6">
    <source>
        <dbReference type="ARBA" id="ARBA00022605"/>
    </source>
</evidence>
<dbReference type="PANTHER" id="PTHR43090">
    <property type="entry name" value="1-(5-PHOSPHORIBOSYL)-5-[(5-PHOSPHORIBOSYLAMINO)METHYLIDENEAMINO] IMIDAZOLE-4-CARBOXAMIDE ISOMERASE"/>
    <property type="match status" value="1"/>
</dbReference>
<sequence>MESVISRKSANEFELIPAIDLKGGHCVRLKQGRMDDATDYGDDPAAMAAHWQSLGAKRLHVVDLDGAFAGKPANQQAIRAICAEMNIPVQLGGGLRDLSMIEGTLNLGIQRVILGSIAVSNPSLVEEACKAFPGQICVGIDAKGGMVAVHGWDDVTDVSAVDLAHKFEDAGVSAIIYTDIARDGMLSGPNIDETVNLAKAVSIPVIVSGGVAKMDDVTACAAHVDDGICGAITGRAIYENTIDFAAAMKVLG</sequence>
<dbReference type="UniPathway" id="UPA00031">
    <property type="reaction ID" value="UER00009"/>
</dbReference>
<feature type="active site" description="Proton acceptor" evidence="9">
    <location>
        <position position="20"/>
    </location>
</feature>
<evidence type="ECO:0000313" key="13">
    <source>
        <dbReference type="Proteomes" id="UP000231632"/>
    </source>
</evidence>
<evidence type="ECO:0000256" key="1">
    <source>
        <dbReference type="ARBA" id="ARBA00000901"/>
    </source>
</evidence>
<dbReference type="InterPro" id="IPR044524">
    <property type="entry name" value="Isoase_HisA-like"/>
</dbReference>
<name>A0A1L8CQ79_9PROT</name>
<feature type="active site" description="Proton donor" evidence="9">
    <location>
        <position position="141"/>
    </location>
</feature>
<evidence type="ECO:0000256" key="8">
    <source>
        <dbReference type="ARBA" id="ARBA00023235"/>
    </source>
</evidence>
<comment type="catalytic activity">
    <reaction evidence="1 9 11">
        <text>1-(5-phospho-beta-D-ribosyl)-5-[(5-phospho-beta-D-ribosylamino)methylideneamino]imidazole-4-carboxamide = 5-[(5-phospho-1-deoxy-D-ribulos-1-ylimino)methylamino]-1-(5-phospho-beta-D-ribosyl)imidazole-4-carboxamide</text>
        <dbReference type="Rhea" id="RHEA:15469"/>
        <dbReference type="ChEBI" id="CHEBI:58435"/>
        <dbReference type="ChEBI" id="CHEBI:58525"/>
        <dbReference type="EC" id="5.3.1.16"/>
    </reaction>
</comment>
<dbReference type="GO" id="GO:0003949">
    <property type="term" value="F:1-(5-phosphoribosyl)-5-[(5-phosphoribosylamino)methylideneamino]imidazole-4-carboxamide isomerase activity"/>
    <property type="evidence" value="ECO:0007669"/>
    <property type="project" value="UniProtKB-UniRule"/>
</dbReference>
<dbReference type="Gene3D" id="3.20.20.70">
    <property type="entry name" value="Aldolase class I"/>
    <property type="match status" value="1"/>
</dbReference>
<keyword evidence="6 9" id="KW-0028">Amino-acid biosynthesis</keyword>
<organism evidence="12 13">
    <name type="scientific">Mariprofundus micogutta</name>
    <dbReference type="NCBI Taxonomy" id="1921010"/>
    <lineage>
        <taxon>Bacteria</taxon>
        <taxon>Pseudomonadati</taxon>
        <taxon>Pseudomonadota</taxon>
        <taxon>Candidatius Mariprofundia</taxon>
        <taxon>Mariprofundales</taxon>
        <taxon>Mariprofundaceae</taxon>
        <taxon>Mariprofundus</taxon>
    </lineage>
</organism>
<keyword evidence="5 9" id="KW-0963">Cytoplasm</keyword>
<evidence type="ECO:0000256" key="11">
    <source>
        <dbReference type="RuleBase" id="RU003658"/>
    </source>
</evidence>
<dbReference type="HAMAP" id="MF_01014">
    <property type="entry name" value="HisA"/>
    <property type="match status" value="1"/>
</dbReference>
<dbReference type="CDD" id="cd04732">
    <property type="entry name" value="HisA"/>
    <property type="match status" value="1"/>
</dbReference>
<dbReference type="EC" id="5.3.1.16" evidence="9 11"/>
<comment type="caution">
    <text evidence="12">The sequence shown here is derived from an EMBL/GenBank/DDBJ whole genome shotgun (WGS) entry which is preliminary data.</text>
</comment>
<dbReference type="InterPro" id="IPR006062">
    <property type="entry name" value="His_biosynth"/>
</dbReference>
<dbReference type="RefSeq" id="WP_072660386.1">
    <property type="nucleotide sequence ID" value="NZ_BDFD01000020.1"/>
</dbReference>
<evidence type="ECO:0000256" key="4">
    <source>
        <dbReference type="ARBA" id="ARBA00009667"/>
    </source>
</evidence>
<dbReference type="STRING" id="1921010.MMIC_P2059"/>
<comment type="pathway">
    <text evidence="3 9 11">Amino-acid biosynthesis; L-histidine biosynthesis; L-histidine from 5-phospho-alpha-D-ribose 1-diphosphate: step 4/9.</text>
</comment>
<dbReference type="PANTHER" id="PTHR43090:SF2">
    <property type="entry name" value="1-(5-PHOSPHORIBOSYL)-5-[(5-PHOSPHORIBOSYLAMINO)METHYLIDENEAMINO] IMIDAZOLE-4-CARBOXAMIDE ISOMERASE"/>
    <property type="match status" value="1"/>
</dbReference>
<evidence type="ECO:0000256" key="2">
    <source>
        <dbReference type="ARBA" id="ARBA00004496"/>
    </source>
</evidence>
<dbReference type="InterPro" id="IPR023016">
    <property type="entry name" value="HisA/PriA"/>
</dbReference>
<proteinExistence type="inferred from homology"/>
<comment type="similarity">
    <text evidence="4 9 10">Belongs to the HisA/HisF family.</text>
</comment>
<dbReference type="NCBIfam" id="TIGR00007">
    <property type="entry name" value="1-(5-phosphoribosyl)-5-[(5-phosphoribosylamino)methylideneamino]imidazole-4-carboxamide isomerase"/>
    <property type="match status" value="1"/>
</dbReference>
<dbReference type="FunFam" id="3.20.20.70:FF:000009">
    <property type="entry name" value="1-(5-phosphoribosyl)-5-[(5-phosphoribosylamino)methylideneamino] imidazole-4-carboxamide isomerase"/>
    <property type="match status" value="1"/>
</dbReference>
<dbReference type="InterPro" id="IPR006063">
    <property type="entry name" value="HisA_bact_arch"/>
</dbReference>
<gene>
    <name evidence="9" type="primary">hisA</name>
    <name evidence="12" type="ORF">MMIC_P2059</name>
</gene>
<dbReference type="GO" id="GO:0000105">
    <property type="term" value="P:L-histidine biosynthetic process"/>
    <property type="evidence" value="ECO:0007669"/>
    <property type="project" value="UniProtKB-UniRule"/>
</dbReference>
<evidence type="ECO:0000256" key="10">
    <source>
        <dbReference type="RuleBase" id="RU003657"/>
    </source>
</evidence>
<dbReference type="AlphaFoldDB" id="A0A1L8CQ79"/>
<dbReference type="InterPro" id="IPR013785">
    <property type="entry name" value="Aldolase_TIM"/>
</dbReference>
<accession>A0A1L8CQ79</accession>
<evidence type="ECO:0000256" key="7">
    <source>
        <dbReference type="ARBA" id="ARBA00023102"/>
    </source>
</evidence>
<protein>
    <recommendedName>
        <fullName evidence="9 11">1-(5-phosphoribosyl)-5-[(5-phosphoribosylamino)methylideneamino] imidazole-4-carboxamide isomerase</fullName>
        <ecNumber evidence="9 11">5.3.1.16</ecNumber>
    </recommendedName>
    <alternativeName>
        <fullName evidence="9">Phosphoribosylformimino-5-aminoimidazole carboxamide ribotide isomerase</fullName>
    </alternativeName>
</protein>
<evidence type="ECO:0000256" key="9">
    <source>
        <dbReference type="HAMAP-Rule" id="MF_01014"/>
    </source>
</evidence>
<keyword evidence="13" id="KW-1185">Reference proteome</keyword>
<dbReference type="GO" id="GO:0005737">
    <property type="term" value="C:cytoplasm"/>
    <property type="evidence" value="ECO:0007669"/>
    <property type="project" value="UniProtKB-SubCell"/>
</dbReference>
<evidence type="ECO:0000313" key="12">
    <source>
        <dbReference type="EMBL" id="GAV21080.1"/>
    </source>
</evidence>